<dbReference type="RefSeq" id="XP_030380031.1">
    <property type="nucleotide sequence ID" value="XM_030524171.1"/>
</dbReference>
<accession>A0A6J2TTX9</accession>
<feature type="compositionally biased region" description="Pro residues" evidence="1">
    <location>
        <begin position="71"/>
        <end position="80"/>
    </location>
</feature>
<evidence type="ECO:0000256" key="1">
    <source>
        <dbReference type="SAM" id="MobiDB-lite"/>
    </source>
</evidence>
<evidence type="ECO:0000313" key="3">
    <source>
        <dbReference type="RefSeq" id="XP_030380031.1"/>
    </source>
</evidence>
<dbReference type="OrthoDB" id="7995378at2759"/>
<feature type="compositionally biased region" description="Low complexity" evidence="1">
    <location>
        <begin position="58"/>
        <end position="70"/>
    </location>
</feature>
<evidence type="ECO:0000313" key="2">
    <source>
        <dbReference type="Proteomes" id="UP000504634"/>
    </source>
</evidence>
<feature type="region of interest" description="Disordered" evidence="1">
    <location>
        <begin position="35"/>
        <end position="82"/>
    </location>
</feature>
<sequence>MFRPALKDGVNKMDNLITIPDSDEETNISLEFQVSTKSGATDYPQDKQTERKSINRRSSISLSTNLCSSPTPYPTSPPKTPETLFAKHCRRSRKSKLETLRISPTDIQFETIIALDDDDSKELHGRINQAGPYIPLVEIVEVGIRKMLNTEDMQLSISSIAEERVRCNFLLATYHLPDMNFVLNTHIDILKYEFRDRLRQRRERFAASTCEVTKPIN</sequence>
<feature type="compositionally biased region" description="Basic and acidic residues" evidence="1">
    <location>
        <begin position="44"/>
        <end position="53"/>
    </location>
</feature>
<name>A0A6J2TTX9_DROLE</name>
<organism evidence="2 3">
    <name type="scientific">Drosophila lebanonensis</name>
    <name type="common">Fruit fly</name>
    <name type="synonym">Scaptodrosophila lebanonensis</name>
    <dbReference type="NCBI Taxonomy" id="7225"/>
    <lineage>
        <taxon>Eukaryota</taxon>
        <taxon>Metazoa</taxon>
        <taxon>Ecdysozoa</taxon>
        <taxon>Arthropoda</taxon>
        <taxon>Hexapoda</taxon>
        <taxon>Insecta</taxon>
        <taxon>Pterygota</taxon>
        <taxon>Neoptera</taxon>
        <taxon>Endopterygota</taxon>
        <taxon>Diptera</taxon>
        <taxon>Brachycera</taxon>
        <taxon>Muscomorpha</taxon>
        <taxon>Ephydroidea</taxon>
        <taxon>Drosophilidae</taxon>
        <taxon>Scaptodrosophila</taxon>
    </lineage>
</organism>
<dbReference type="GeneID" id="115628182"/>
<proteinExistence type="predicted"/>
<protein>
    <submittedName>
        <fullName evidence="3">Uncharacterized protein LOC115628182</fullName>
    </submittedName>
</protein>
<dbReference type="Proteomes" id="UP000504634">
    <property type="component" value="Unplaced"/>
</dbReference>
<keyword evidence="2" id="KW-1185">Reference proteome</keyword>
<gene>
    <name evidence="3" type="primary">LOC115628182</name>
</gene>
<dbReference type="AlphaFoldDB" id="A0A6J2TTX9"/>
<reference evidence="3" key="1">
    <citation type="submission" date="2025-08" db="UniProtKB">
        <authorList>
            <consortium name="RefSeq"/>
        </authorList>
    </citation>
    <scope>IDENTIFICATION</scope>
    <source>
        <strain evidence="3">11010-0011.00</strain>
        <tissue evidence="3">Whole body</tissue>
    </source>
</reference>